<dbReference type="EMBL" id="GIFC01003819">
    <property type="protein sequence ID" value="MXU85902.1"/>
    <property type="molecule type" value="Transcribed_RNA"/>
</dbReference>
<evidence type="ECO:0000313" key="1">
    <source>
        <dbReference type="EMBL" id="MXU85902.1"/>
    </source>
</evidence>
<accession>A0A6B0U0C3</accession>
<protein>
    <submittedName>
        <fullName evidence="1">Uncharacterized protein</fullName>
    </submittedName>
</protein>
<sequence>MTTLLLVDPPGEQYKDRGWLWKLQFLQNPKPTTTMVKFLLTALLAYLVVAAADHHEHEHHAGMFWFYNLIIYTFFEHTHQSFKNRIIL</sequence>
<proteinExistence type="predicted"/>
<name>A0A6B0U0C3_IXORI</name>
<organism evidence="1">
    <name type="scientific">Ixodes ricinus</name>
    <name type="common">Common tick</name>
    <name type="synonym">Acarus ricinus</name>
    <dbReference type="NCBI Taxonomy" id="34613"/>
    <lineage>
        <taxon>Eukaryota</taxon>
        <taxon>Metazoa</taxon>
        <taxon>Ecdysozoa</taxon>
        <taxon>Arthropoda</taxon>
        <taxon>Chelicerata</taxon>
        <taxon>Arachnida</taxon>
        <taxon>Acari</taxon>
        <taxon>Parasitiformes</taxon>
        <taxon>Ixodida</taxon>
        <taxon>Ixodoidea</taxon>
        <taxon>Ixodidae</taxon>
        <taxon>Ixodinae</taxon>
        <taxon>Ixodes</taxon>
    </lineage>
</organism>
<dbReference type="AlphaFoldDB" id="A0A6B0U0C3"/>
<reference evidence="1" key="1">
    <citation type="submission" date="2019-12" db="EMBL/GenBank/DDBJ databases">
        <title>An insight into the sialome of adult female Ixodes ricinus ticks feeding for 6 days.</title>
        <authorList>
            <person name="Perner J."/>
            <person name="Ribeiro J.M.C."/>
        </authorList>
    </citation>
    <scope>NUCLEOTIDE SEQUENCE</scope>
    <source>
        <strain evidence="1">Semi-engorged</strain>
        <tissue evidence="1">Salivary glands</tissue>
    </source>
</reference>